<organism evidence="10 11">
    <name type="scientific">Cytospora schulzeri</name>
    <dbReference type="NCBI Taxonomy" id="448051"/>
    <lineage>
        <taxon>Eukaryota</taxon>
        <taxon>Fungi</taxon>
        <taxon>Dikarya</taxon>
        <taxon>Ascomycota</taxon>
        <taxon>Pezizomycotina</taxon>
        <taxon>Sordariomycetes</taxon>
        <taxon>Sordariomycetidae</taxon>
        <taxon>Diaporthales</taxon>
        <taxon>Cytosporaceae</taxon>
        <taxon>Cytospora</taxon>
    </lineage>
</organism>
<dbReference type="GO" id="GO:0000245">
    <property type="term" value="P:spliceosomal complex assembly"/>
    <property type="evidence" value="ECO:0007669"/>
    <property type="project" value="TreeGrafter"/>
</dbReference>
<evidence type="ECO:0000256" key="8">
    <source>
        <dbReference type="ARBA" id="ARBA00048679"/>
    </source>
</evidence>
<keyword evidence="11" id="KW-1185">Reference proteome</keyword>
<dbReference type="Proteomes" id="UP000283895">
    <property type="component" value="Unassembled WGS sequence"/>
</dbReference>
<protein>
    <recommendedName>
        <fullName evidence="1">non-specific serine/threonine protein kinase</fullName>
        <ecNumber evidence="1">2.7.11.1</ecNumber>
    </recommendedName>
</protein>
<keyword evidence="4" id="KW-0547">Nucleotide-binding</keyword>
<dbReference type="AlphaFoldDB" id="A0A423WWU8"/>
<keyword evidence="5" id="KW-0418">Kinase</keyword>
<comment type="catalytic activity">
    <reaction evidence="7">
        <text>L-threonyl-[protein] + ATP = O-phospho-L-threonyl-[protein] + ADP + H(+)</text>
        <dbReference type="Rhea" id="RHEA:46608"/>
        <dbReference type="Rhea" id="RHEA-COMP:11060"/>
        <dbReference type="Rhea" id="RHEA-COMP:11605"/>
        <dbReference type="ChEBI" id="CHEBI:15378"/>
        <dbReference type="ChEBI" id="CHEBI:30013"/>
        <dbReference type="ChEBI" id="CHEBI:30616"/>
        <dbReference type="ChEBI" id="CHEBI:61977"/>
        <dbReference type="ChEBI" id="CHEBI:456216"/>
        <dbReference type="EC" id="2.7.11.1"/>
    </reaction>
</comment>
<dbReference type="GO" id="GO:0005524">
    <property type="term" value="F:ATP binding"/>
    <property type="evidence" value="ECO:0007669"/>
    <property type="project" value="UniProtKB-KW"/>
</dbReference>
<dbReference type="EC" id="2.7.11.1" evidence="1"/>
<feature type="domain" description="Protein kinase" evidence="9">
    <location>
        <begin position="55"/>
        <end position="353"/>
    </location>
</feature>
<evidence type="ECO:0000256" key="7">
    <source>
        <dbReference type="ARBA" id="ARBA00047899"/>
    </source>
</evidence>
<name>A0A423WWU8_9PEZI</name>
<dbReference type="PANTHER" id="PTHR47634">
    <property type="entry name" value="PROTEIN KINASE DOMAIN-CONTAINING PROTEIN-RELATED"/>
    <property type="match status" value="1"/>
</dbReference>
<accession>A0A423WWU8</accession>
<dbReference type="Gene3D" id="3.30.200.20">
    <property type="entry name" value="Phosphorylase Kinase, domain 1"/>
    <property type="match status" value="1"/>
</dbReference>
<sequence>MTSSSRPTTPSPEQPNSLAAERFKETGDPIEWSESYRPGGFHPIHIGDTLNRGQYRIIRKLGYNSYSTAWLAADVASQTGRRYVAVKVMKAKRSTAAIVNRELDICSTLARDKDGNTGSEHVLRLLDWFEEQGPNGTHTCLVCEPMGGTVASIHEYLSHGCDASWFRYPKWIAKRILRHTLLGLGYLHCHGVVHGDLQPGNLLFSMSGLGTEDEGKLRQEVRDIERKYGKTDLWAPRYLALCHPLNEYADVGQEANIKISDLGAASFTSKSPDKIVRPVALRAPEIILKQPVDEKIDIWSFGCLIYELITGTQLFGVCLMGDDKEEDADDDHLLEFHDIIGQLPDNIMAFLYL</sequence>
<evidence type="ECO:0000256" key="3">
    <source>
        <dbReference type="ARBA" id="ARBA00022679"/>
    </source>
</evidence>
<dbReference type="PANTHER" id="PTHR47634:SF9">
    <property type="entry name" value="PROTEIN KINASE DOMAIN-CONTAINING PROTEIN-RELATED"/>
    <property type="match status" value="1"/>
</dbReference>
<dbReference type="OrthoDB" id="5979581at2759"/>
<evidence type="ECO:0000256" key="6">
    <source>
        <dbReference type="ARBA" id="ARBA00022840"/>
    </source>
</evidence>
<dbReference type="InterPro" id="IPR000719">
    <property type="entry name" value="Prot_kinase_dom"/>
</dbReference>
<evidence type="ECO:0000313" key="10">
    <source>
        <dbReference type="EMBL" id="ROW07940.1"/>
    </source>
</evidence>
<evidence type="ECO:0000256" key="4">
    <source>
        <dbReference type="ARBA" id="ARBA00022741"/>
    </source>
</evidence>
<dbReference type="GO" id="GO:0004674">
    <property type="term" value="F:protein serine/threonine kinase activity"/>
    <property type="evidence" value="ECO:0007669"/>
    <property type="project" value="UniProtKB-KW"/>
</dbReference>
<dbReference type="Pfam" id="PF00069">
    <property type="entry name" value="Pkinase"/>
    <property type="match status" value="1"/>
</dbReference>
<evidence type="ECO:0000256" key="2">
    <source>
        <dbReference type="ARBA" id="ARBA00022527"/>
    </source>
</evidence>
<dbReference type="Gene3D" id="1.10.510.10">
    <property type="entry name" value="Transferase(Phosphotransferase) domain 1"/>
    <property type="match status" value="1"/>
</dbReference>
<comment type="caution">
    <text evidence="10">The sequence shown here is derived from an EMBL/GenBank/DDBJ whole genome shotgun (WGS) entry which is preliminary data.</text>
</comment>
<evidence type="ECO:0000256" key="5">
    <source>
        <dbReference type="ARBA" id="ARBA00022777"/>
    </source>
</evidence>
<keyword evidence="2" id="KW-0723">Serine/threonine-protein kinase</keyword>
<reference evidence="10 11" key="1">
    <citation type="submission" date="2015-09" db="EMBL/GenBank/DDBJ databases">
        <title>Host preference determinants of Valsa canker pathogens revealed by comparative genomics.</title>
        <authorList>
            <person name="Yin Z."/>
            <person name="Huang L."/>
        </authorList>
    </citation>
    <scope>NUCLEOTIDE SEQUENCE [LARGE SCALE GENOMIC DNA]</scope>
    <source>
        <strain evidence="10 11">03-1</strain>
    </source>
</reference>
<keyword evidence="3" id="KW-0808">Transferase</keyword>
<proteinExistence type="predicted"/>
<evidence type="ECO:0000259" key="9">
    <source>
        <dbReference type="PROSITE" id="PS50011"/>
    </source>
</evidence>
<dbReference type="GO" id="GO:0050684">
    <property type="term" value="P:regulation of mRNA processing"/>
    <property type="evidence" value="ECO:0007669"/>
    <property type="project" value="TreeGrafter"/>
</dbReference>
<evidence type="ECO:0000313" key="11">
    <source>
        <dbReference type="Proteomes" id="UP000283895"/>
    </source>
</evidence>
<dbReference type="InterPro" id="IPR011009">
    <property type="entry name" value="Kinase-like_dom_sf"/>
</dbReference>
<evidence type="ECO:0000256" key="1">
    <source>
        <dbReference type="ARBA" id="ARBA00012513"/>
    </source>
</evidence>
<dbReference type="PROSITE" id="PS50011">
    <property type="entry name" value="PROTEIN_KINASE_DOM"/>
    <property type="match status" value="1"/>
</dbReference>
<dbReference type="InterPro" id="IPR051334">
    <property type="entry name" value="SRPK"/>
</dbReference>
<dbReference type="STRING" id="356882.A0A423WWU8"/>
<dbReference type="SMART" id="SM00220">
    <property type="entry name" value="S_TKc"/>
    <property type="match status" value="1"/>
</dbReference>
<dbReference type="SUPFAM" id="SSF56112">
    <property type="entry name" value="Protein kinase-like (PK-like)"/>
    <property type="match status" value="1"/>
</dbReference>
<gene>
    <name evidence="10" type="ORF">VMCG_03421</name>
</gene>
<keyword evidence="6" id="KW-0067">ATP-binding</keyword>
<comment type="catalytic activity">
    <reaction evidence="8">
        <text>L-seryl-[protein] + ATP = O-phospho-L-seryl-[protein] + ADP + H(+)</text>
        <dbReference type="Rhea" id="RHEA:17989"/>
        <dbReference type="Rhea" id="RHEA-COMP:9863"/>
        <dbReference type="Rhea" id="RHEA-COMP:11604"/>
        <dbReference type="ChEBI" id="CHEBI:15378"/>
        <dbReference type="ChEBI" id="CHEBI:29999"/>
        <dbReference type="ChEBI" id="CHEBI:30616"/>
        <dbReference type="ChEBI" id="CHEBI:83421"/>
        <dbReference type="ChEBI" id="CHEBI:456216"/>
        <dbReference type="EC" id="2.7.11.1"/>
    </reaction>
</comment>
<dbReference type="EMBL" id="LKEA01000007">
    <property type="protein sequence ID" value="ROW07940.1"/>
    <property type="molecule type" value="Genomic_DNA"/>
</dbReference>